<dbReference type="Pfam" id="PF08923">
    <property type="entry name" value="MAPKK1_Int"/>
    <property type="match status" value="1"/>
</dbReference>
<gene>
    <name evidence="1" type="ORF">GGI19_004724</name>
</gene>
<organism evidence="1 2">
    <name type="scientific">Coemansia pectinata</name>
    <dbReference type="NCBI Taxonomy" id="1052879"/>
    <lineage>
        <taxon>Eukaryota</taxon>
        <taxon>Fungi</taxon>
        <taxon>Fungi incertae sedis</taxon>
        <taxon>Zoopagomycota</taxon>
        <taxon>Kickxellomycotina</taxon>
        <taxon>Kickxellomycetes</taxon>
        <taxon>Kickxellales</taxon>
        <taxon>Kickxellaceae</taxon>
        <taxon>Coemansia</taxon>
    </lineage>
</organism>
<accession>A0A9W8GY53</accession>
<dbReference type="Proteomes" id="UP001140011">
    <property type="component" value="Unassembled WGS sequence"/>
</dbReference>
<dbReference type="Gene3D" id="3.30.450.30">
    <property type="entry name" value="Dynein light chain 2a, cytoplasmic"/>
    <property type="match status" value="1"/>
</dbReference>
<protein>
    <submittedName>
        <fullName evidence="1">Uncharacterized protein</fullName>
    </submittedName>
</protein>
<keyword evidence="2" id="KW-1185">Reference proteome</keyword>
<comment type="caution">
    <text evidence="1">The sequence shown here is derived from an EMBL/GenBank/DDBJ whole genome shotgun (WGS) entry which is preliminary data.</text>
</comment>
<dbReference type="AlphaFoldDB" id="A0A9W8GY53"/>
<evidence type="ECO:0000313" key="1">
    <source>
        <dbReference type="EMBL" id="KAJ2751057.1"/>
    </source>
</evidence>
<dbReference type="OrthoDB" id="5591697at2759"/>
<evidence type="ECO:0000313" key="2">
    <source>
        <dbReference type="Proteomes" id="UP001140011"/>
    </source>
</evidence>
<dbReference type="EMBL" id="JANBUH010000455">
    <property type="protein sequence ID" value="KAJ2751057.1"/>
    <property type="molecule type" value="Genomic_DNA"/>
</dbReference>
<reference evidence="1" key="1">
    <citation type="submission" date="2022-07" db="EMBL/GenBank/DDBJ databases">
        <title>Phylogenomic reconstructions and comparative analyses of Kickxellomycotina fungi.</title>
        <authorList>
            <person name="Reynolds N.K."/>
            <person name="Stajich J.E."/>
            <person name="Barry K."/>
            <person name="Grigoriev I.V."/>
            <person name="Crous P."/>
            <person name="Smith M.E."/>
        </authorList>
    </citation>
    <scope>NUCLEOTIDE SEQUENCE</scope>
    <source>
        <strain evidence="1">BCRC 34297</strain>
    </source>
</reference>
<proteinExistence type="predicted"/>
<name>A0A9W8GY53_9FUNG</name>
<dbReference type="InterPro" id="IPR015019">
    <property type="entry name" value="LAMTOR3"/>
</dbReference>
<dbReference type="GO" id="GO:0032006">
    <property type="term" value="P:regulation of TOR signaling"/>
    <property type="evidence" value="ECO:0007669"/>
    <property type="project" value="InterPro"/>
</dbReference>
<dbReference type="SUPFAM" id="SSF103196">
    <property type="entry name" value="Roadblock/LC7 domain"/>
    <property type="match status" value="1"/>
</dbReference>
<sequence>MDLEIERELMESRSPSPGVLDDGPFGYMLREAIDNIDGLMLVTVTDADHAAIFREALPEFHEPQFEDALIDKCYDAFDDTKMLQIGSSNVVTLFYGAMRVVQFRVGTYYGTIVSDDICNMGMIHNLVNRICECLKVLSGVSKEVSSHKHQQQ</sequence>